<gene>
    <name evidence="2" type="ORF">MJA45_24750</name>
</gene>
<name>A0AA96LBS5_9BACL</name>
<dbReference type="PANTHER" id="PTHR33336:SF14">
    <property type="entry name" value="ANTIBIOTIC BIOSYNTHESIS MONOOXYGENASE"/>
    <property type="match status" value="1"/>
</dbReference>
<dbReference type="AlphaFoldDB" id="A0AA96LBS5"/>
<reference evidence="2 3" key="1">
    <citation type="submission" date="2022-02" db="EMBL/GenBank/DDBJ databases">
        <title>Paenibacillus sp. MBLB1776 Whole Genome Shotgun Sequencing.</title>
        <authorList>
            <person name="Hwang C.Y."/>
            <person name="Cho E.-S."/>
            <person name="Seo M.-J."/>
        </authorList>
    </citation>
    <scope>NUCLEOTIDE SEQUENCE [LARGE SCALE GENOMIC DNA]</scope>
    <source>
        <strain evidence="2 3">MBLB1776</strain>
    </source>
</reference>
<dbReference type="InterPro" id="IPR011008">
    <property type="entry name" value="Dimeric_a/b-barrel"/>
</dbReference>
<dbReference type="PROSITE" id="PS51725">
    <property type="entry name" value="ABM"/>
    <property type="match status" value="1"/>
</dbReference>
<dbReference type="Pfam" id="PF03992">
    <property type="entry name" value="ABM"/>
    <property type="match status" value="1"/>
</dbReference>
<proteinExistence type="predicted"/>
<dbReference type="RefSeq" id="WP_315604567.1">
    <property type="nucleotide sequence ID" value="NZ_CP130318.1"/>
</dbReference>
<keyword evidence="3" id="KW-1185">Reference proteome</keyword>
<dbReference type="EC" id="1.-.-.-" evidence="2"/>
<evidence type="ECO:0000313" key="2">
    <source>
        <dbReference type="EMBL" id="WNQ10792.1"/>
    </source>
</evidence>
<sequence length="100" mass="11016">MNKFAMYGKLIAHPGQRDALVQTMLEAADQLDSMEGCELYIINVSENDPDVVWITELWRDAEAHAASLQNENVLALIQKCRPLIAGAEPIKLRPVGGKGI</sequence>
<evidence type="ECO:0000313" key="3">
    <source>
        <dbReference type="Proteomes" id="UP001305702"/>
    </source>
</evidence>
<protein>
    <submittedName>
        <fullName evidence="2">Quinol monooxygenase</fullName>
        <ecNumber evidence="2">1.-.-.-</ecNumber>
    </submittedName>
</protein>
<keyword evidence="2" id="KW-0560">Oxidoreductase</keyword>
<dbReference type="EMBL" id="CP130318">
    <property type="protein sequence ID" value="WNQ10792.1"/>
    <property type="molecule type" value="Genomic_DNA"/>
</dbReference>
<dbReference type="KEGG" id="paun:MJA45_24750"/>
<dbReference type="SUPFAM" id="SSF54909">
    <property type="entry name" value="Dimeric alpha+beta barrel"/>
    <property type="match status" value="1"/>
</dbReference>
<dbReference type="InterPro" id="IPR050744">
    <property type="entry name" value="AI-2_Isomerase_LsrG"/>
</dbReference>
<dbReference type="Proteomes" id="UP001305702">
    <property type="component" value="Chromosome"/>
</dbReference>
<dbReference type="PANTHER" id="PTHR33336">
    <property type="entry name" value="QUINOL MONOOXYGENASE YGIN-RELATED"/>
    <property type="match status" value="1"/>
</dbReference>
<dbReference type="GO" id="GO:0004497">
    <property type="term" value="F:monooxygenase activity"/>
    <property type="evidence" value="ECO:0007669"/>
    <property type="project" value="UniProtKB-KW"/>
</dbReference>
<evidence type="ECO:0000259" key="1">
    <source>
        <dbReference type="PROSITE" id="PS51725"/>
    </source>
</evidence>
<feature type="domain" description="ABM" evidence="1">
    <location>
        <begin position="4"/>
        <end position="92"/>
    </location>
</feature>
<dbReference type="Gene3D" id="3.30.70.100">
    <property type="match status" value="1"/>
</dbReference>
<keyword evidence="2" id="KW-0503">Monooxygenase</keyword>
<dbReference type="InterPro" id="IPR007138">
    <property type="entry name" value="ABM_dom"/>
</dbReference>
<organism evidence="2 3">
    <name type="scientific">Paenibacillus aurantius</name>
    <dbReference type="NCBI Taxonomy" id="2918900"/>
    <lineage>
        <taxon>Bacteria</taxon>
        <taxon>Bacillati</taxon>
        <taxon>Bacillota</taxon>
        <taxon>Bacilli</taxon>
        <taxon>Bacillales</taxon>
        <taxon>Paenibacillaceae</taxon>
        <taxon>Paenibacillus</taxon>
    </lineage>
</organism>
<accession>A0AA96LBS5</accession>